<organism evidence="2 3">
    <name type="scientific">Paenibacillus filicis</name>
    <dbReference type="NCBI Taxonomy" id="669464"/>
    <lineage>
        <taxon>Bacteria</taxon>
        <taxon>Bacillati</taxon>
        <taxon>Bacillota</taxon>
        <taxon>Bacilli</taxon>
        <taxon>Bacillales</taxon>
        <taxon>Paenibacillaceae</taxon>
        <taxon>Paenibacillus</taxon>
    </lineage>
</organism>
<keyword evidence="3" id="KW-1185">Reference proteome</keyword>
<gene>
    <name evidence="2" type="ORF">WMW72_01890</name>
</gene>
<dbReference type="EC" id="3.1.1.103" evidence="2"/>
<name>A0ABU9DCS9_9BACL</name>
<evidence type="ECO:0000259" key="1">
    <source>
        <dbReference type="Pfam" id="PF00144"/>
    </source>
</evidence>
<sequence>MEQLEHTLQLWIRKYFKHLPNAAVAVGVTGPEGRKVWTVNGTGISQSPGENFRFEIGSITKVFVASLLAVLVEEGRLKLTDTVADHVPEVNKHSPAAGVTLQQLSTHTSGLPRLPPNLKATMTDKMNPYSDFTERDLLEALNSGRKLYGSSYSYSNYGFGLLGYIVARTAGLPLVEAIRERITAQLGMAKTGTEESFLHPVYSASGKPVKHWDMDALAGAGALRSTAGDLLLFLEANMGSDPAAEPLTSAFRLCHAEHPSSLIGMKIGLGWMNQTLENGRTILWHNGATYGSHSFLAFDPDTRTGVAVLVNHGVSLWRMLGFSKLPADQIGRSVLLDMGTEALS</sequence>
<dbReference type="RefSeq" id="WP_341413706.1">
    <property type="nucleotide sequence ID" value="NZ_JBBPCC010000001.1"/>
</dbReference>
<dbReference type="PANTHER" id="PTHR46825">
    <property type="entry name" value="D-ALANYL-D-ALANINE-CARBOXYPEPTIDASE/ENDOPEPTIDASE AMPH"/>
    <property type="match status" value="1"/>
</dbReference>
<proteinExistence type="predicted"/>
<comment type="caution">
    <text evidence="2">The sequence shown here is derived from an EMBL/GenBank/DDBJ whole genome shotgun (WGS) entry which is preliminary data.</text>
</comment>
<feature type="domain" description="Beta-lactamase-related" evidence="1">
    <location>
        <begin position="15"/>
        <end position="313"/>
    </location>
</feature>
<dbReference type="InterPro" id="IPR050491">
    <property type="entry name" value="AmpC-like"/>
</dbReference>
<dbReference type="SUPFAM" id="SSF56601">
    <property type="entry name" value="beta-lactamase/transpeptidase-like"/>
    <property type="match status" value="1"/>
</dbReference>
<dbReference type="InterPro" id="IPR001466">
    <property type="entry name" value="Beta-lactam-related"/>
</dbReference>
<dbReference type="Proteomes" id="UP001469365">
    <property type="component" value="Unassembled WGS sequence"/>
</dbReference>
<dbReference type="PANTHER" id="PTHR46825:SF9">
    <property type="entry name" value="BETA-LACTAMASE-RELATED DOMAIN-CONTAINING PROTEIN"/>
    <property type="match status" value="1"/>
</dbReference>
<dbReference type="Pfam" id="PF00144">
    <property type="entry name" value="Beta-lactamase"/>
    <property type="match status" value="1"/>
</dbReference>
<reference evidence="2 3" key="1">
    <citation type="submission" date="2024-04" db="EMBL/GenBank/DDBJ databases">
        <title>draft genome sequnece of Paenibacillus filicis.</title>
        <authorList>
            <person name="Kim D.-U."/>
        </authorList>
    </citation>
    <scope>NUCLEOTIDE SEQUENCE [LARGE SCALE GENOMIC DNA]</scope>
    <source>
        <strain evidence="2 3">KACC14197</strain>
    </source>
</reference>
<dbReference type="GO" id="GO:0016787">
    <property type="term" value="F:hydrolase activity"/>
    <property type="evidence" value="ECO:0007669"/>
    <property type="project" value="UniProtKB-KW"/>
</dbReference>
<dbReference type="EMBL" id="JBBPCC010000001">
    <property type="protein sequence ID" value="MEK8126653.1"/>
    <property type="molecule type" value="Genomic_DNA"/>
</dbReference>
<dbReference type="InterPro" id="IPR012338">
    <property type="entry name" value="Beta-lactam/transpept-like"/>
</dbReference>
<evidence type="ECO:0000313" key="2">
    <source>
        <dbReference type="EMBL" id="MEK8126653.1"/>
    </source>
</evidence>
<dbReference type="Gene3D" id="3.40.710.10">
    <property type="entry name" value="DD-peptidase/beta-lactamase superfamily"/>
    <property type="match status" value="1"/>
</dbReference>
<keyword evidence="2" id="KW-0378">Hydrolase</keyword>
<protein>
    <submittedName>
        <fullName evidence="2">Serine hydrolase domain-containing protein</fullName>
        <ecNumber evidence="2">3.1.1.103</ecNumber>
    </submittedName>
</protein>
<accession>A0ABU9DCS9</accession>
<evidence type="ECO:0000313" key="3">
    <source>
        <dbReference type="Proteomes" id="UP001469365"/>
    </source>
</evidence>